<keyword evidence="2" id="KW-1185">Reference proteome</keyword>
<dbReference type="AlphaFoldDB" id="A0A2D0KY64"/>
<accession>A0A2D0KY64</accession>
<proteinExistence type="predicted"/>
<organism evidence="1 2">
    <name type="scientific">Xenorhabdus kozodoii</name>
    <dbReference type="NCBI Taxonomy" id="351676"/>
    <lineage>
        <taxon>Bacteria</taxon>
        <taxon>Pseudomonadati</taxon>
        <taxon>Pseudomonadota</taxon>
        <taxon>Gammaproteobacteria</taxon>
        <taxon>Enterobacterales</taxon>
        <taxon>Morganellaceae</taxon>
        <taxon>Xenorhabdus</taxon>
    </lineage>
</organism>
<name>A0A2D0KY64_9GAMM</name>
<evidence type="ECO:0000313" key="2">
    <source>
        <dbReference type="Proteomes" id="UP000221101"/>
    </source>
</evidence>
<sequence>MIKLKQSNSTVIVSKEQLEEHIEECQKILSRYRIHQQQQLSTVTTMQEEQSLCEY</sequence>
<dbReference type="EMBL" id="NJCX01000046">
    <property type="protein sequence ID" value="PHM68389.1"/>
    <property type="molecule type" value="Genomic_DNA"/>
</dbReference>
<reference evidence="1 2" key="1">
    <citation type="journal article" date="2017" name="Nat. Microbiol.">
        <title>Natural product diversity associated with the nematode symbionts Photorhabdus and Xenorhabdus.</title>
        <authorList>
            <person name="Tobias N.J."/>
            <person name="Wolff H."/>
            <person name="Djahanschiri B."/>
            <person name="Grundmann F."/>
            <person name="Kronenwerth M."/>
            <person name="Shi Y.M."/>
            <person name="Simonyi S."/>
            <person name="Grun P."/>
            <person name="Shapiro-Ilan D."/>
            <person name="Pidot S.J."/>
            <person name="Stinear T.P."/>
            <person name="Ebersberger I."/>
            <person name="Bode H.B."/>
        </authorList>
    </citation>
    <scope>NUCLEOTIDE SEQUENCE [LARGE SCALE GENOMIC DNA]</scope>
    <source>
        <strain evidence="1 2">DSM 17907</strain>
    </source>
</reference>
<protein>
    <submittedName>
        <fullName evidence="1">Uncharacterized protein</fullName>
    </submittedName>
</protein>
<evidence type="ECO:0000313" key="1">
    <source>
        <dbReference type="EMBL" id="PHM68389.1"/>
    </source>
</evidence>
<dbReference type="Proteomes" id="UP000221101">
    <property type="component" value="Unassembled WGS sequence"/>
</dbReference>
<gene>
    <name evidence="1" type="ORF">Xkoz_03690</name>
</gene>
<comment type="caution">
    <text evidence="1">The sequence shown here is derived from an EMBL/GenBank/DDBJ whole genome shotgun (WGS) entry which is preliminary data.</text>
</comment>
<dbReference type="RefSeq" id="WP_167386627.1">
    <property type="nucleotide sequence ID" value="NZ_CAWNOR010000082.1"/>
</dbReference>